<dbReference type="PANTHER" id="PTHR36617">
    <property type="entry name" value="PROTEIN, PUTATIVE-RELATED"/>
    <property type="match status" value="1"/>
</dbReference>
<dbReference type="PANTHER" id="PTHR36617:SF5">
    <property type="entry name" value="OS05G0421675 PROTEIN"/>
    <property type="match status" value="1"/>
</dbReference>
<reference evidence="1" key="2">
    <citation type="journal article" date="2015" name="Data Brief">
        <title>Shoot transcriptome of the giant reed, Arundo donax.</title>
        <authorList>
            <person name="Barrero R.A."/>
            <person name="Guerrero F.D."/>
            <person name="Moolhuijzen P."/>
            <person name="Goolsby J.A."/>
            <person name="Tidwell J."/>
            <person name="Bellgard S.E."/>
            <person name="Bellgard M.I."/>
        </authorList>
    </citation>
    <scope>NUCLEOTIDE SEQUENCE</scope>
    <source>
        <tissue evidence="1">Shoot tissue taken approximately 20 cm above the soil surface</tissue>
    </source>
</reference>
<dbReference type="EMBL" id="GBRH01216629">
    <property type="protein sequence ID" value="JAD81266.1"/>
    <property type="molecule type" value="Transcribed_RNA"/>
</dbReference>
<dbReference type="AlphaFoldDB" id="A0A0A9D099"/>
<organism evidence="1">
    <name type="scientific">Arundo donax</name>
    <name type="common">Giant reed</name>
    <name type="synonym">Donax arundinaceus</name>
    <dbReference type="NCBI Taxonomy" id="35708"/>
    <lineage>
        <taxon>Eukaryota</taxon>
        <taxon>Viridiplantae</taxon>
        <taxon>Streptophyta</taxon>
        <taxon>Embryophyta</taxon>
        <taxon>Tracheophyta</taxon>
        <taxon>Spermatophyta</taxon>
        <taxon>Magnoliopsida</taxon>
        <taxon>Liliopsida</taxon>
        <taxon>Poales</taxon>
        <taxon>Poaceae</taxon>
        <taxon>PACMAD clade</taxon>
        <taxon>Arundinoideae</taxon>
        <taxon>Arundineae</taxon>
        <taxon>Arundo</taxon>
    </lineage>
</organism>
<accession>A0A0A9D099</accession>
<evidence type="ECO:0008006" key="2">
    <source>
        <dbReference type="Google" id="ProtNLM"/>
    </source>
</evidence>
<protein>
    <recommendedName>
        <fullName evidence="2">Reverse transcriptase zinc-binding domain-containing protein</fullName>
    </recommendedName>
</protein>
<name>A0A0A9D099_ARUDO</name>
<sequence>MDSARSNLFWQGPGDKKRYHMVKWDHLAKPKEFGGLGFTDTRVMNVCLLSKWIVKLERGDNDPCTFLRNKYLSDRSFFSSDGSGGSQFWKGLHLIKKYTSQGLVYVLGNRRIRFWLDVWLDYCPLKIRFHRLFKICNQQDALVHKVLRNNEVNLTFRRVLGQREIEEWGELLRVLEFS</sequence>
<reference evidence="1" key="1">
    <citation type="submission" date="2014-09" db="EMBL/GenBank/DDBJ databases">
        <authorList>
            <person name="Magalhaes I.L.F."/>
            <person name="Oliveira U."/>
            <person name="Santos F.R."/>
            <person name="Vidigal T.H.D.A."/>
            <person name="Brescovit A.D."/>
            <person name="Santos A.J."/>
        </authorList>
    </citation>
    <scope>NUCLEOTIDE SEQUENCE</scope>
    <source>
        <tissue evidence="1">Shoot tissue taken approximately 20 cm above the soil surface</tissue>
    </source>
</reference>
<evidence type="ECO:0000313" key="1">
    <source>
        <dbReference type="EMBL" id="JAD81266.1"/>
    </source>
</evidence>
<proteinExistence type="predicted"/>